<evidence type="ECO:0000259" key="9">
    <source>
        <dbReference type="PROSITE" id="PS50835"/>
    </source>
</evidence>
<dbReference type="CDD" id="cd05740">
    <property type="entry name" value="IgI_hCEACAM_2_4_6_like"/>
    <property type="match status" value="1"/>
</dbReference>
<proteinExistence type="inferred from homology"/>
<evidence type="ECO:0000256" key="7">
    <source>
        <dbReference type="SAM" id="Phobius"/>
    </source>
</evidence>
<dbReference type="InterPro" id="IPR007110">
    <property type="entry name" value="Ig-like_dom"/>
</dbReference>
<reference evidence="10" key="2">
    <citation type="submission" date="2025-09" db="UniProtKB">
        <authorList>
            <consortium name="Ensembl"/>
        </authorList>
    </citation>
    <scope>IDENTIFICATION</scope>
</reference>
<evidence type="ECO:0000256" key="5">
    <source>
        <dbReference type="ARBA" id="ARBA00023319"/>
    </source>
</evidence>
<evidence type="ECO:0000256" key="4">
    <source>
        <dbReference type="ARBA" id="ARBA00023180"/>
    </source>
</evidence>
<keyword evidence="11" id="KW-1185">Reference proteome</keyword>
<keyword evidence="2" id="KW-0677">Repeat</keyword>
<evidence type="ECO:0000256" key="8">
    <source>
        <dbReference type="SAM" id="SignalP"/>
    </source>
</evidence>
<dbReference type="InterPro" id="IPR050831">
    <property type="entry name" value="CEA_cell_adhesion"/>
</dbReference>
<dbReference type="PANTHER" id="PTHR44427">
    <property type="entry name" value="CARCINOEMBRYONIC ANTIGEN-RELATED CELL ADHESION MOLECULE 19"/>
    <property type="match status" value="1"/>
</dbReference>
<dbReference type="PROSITE" id="PS50835">
    <property type="entry name" value="IG_LIKE"/>
    <property type="match status" value="3"/>
</dbReference>
<dbReference type="InterPro" id="IPR003599">
    <property type="entry name" value="Ig_sub"/>
</dbReference>
<evidence type="ECO:0000313" key="11">
    <source>
        <dbReference type="Proteomes" id="UP000694381"/>
    </source>
</evidence>
<feature type="domain" description="Ig-like" evidence="9">
    <location>
        <begin position="147"/>
        <end position="234"/>
    </location>
</feature>
<dbReference type="Pfam" id="PF07686">
    <property type="entry name" value="V-set"/>
    <property type="match status" value="1"/>
</dbReference>
<feature type="signal peptide" evidence="8">
    <location>
        <begin position="1"/>
        <end position="34"/>
    </location>
</feature>
<evidence type="ECO:0000256" key="3">
    <source>
        <dbReference type="ARBA" id="ARBA00023157"/>
    </source>
</evidence>
<evidence type="ECO:0000256" key="6">
    <source>
        <dbReference type="ARBA" id="ARBA00038222"/>
    </source>
</evidence>
<dbReference type="SUPFAM" id="SSF48726">
    <property type="entry name" value="Immunoglobulin"/>
    <property type="match status" value="4"/>
</dbReference>
<dbReference type="InterPro" id="IPR013783">
    <property type="entry name" value="Ig-like_fold"/>
</dbReference>
<evidence type="ECO:0000313" key="10">
    <source>
        <dbReference type="Ensembl" id="ENSNGAP00000026649.1"/>
    </source>
</evidence>
<dbReference type="SMART" id="SM00408">
    <property type="entry name" value="IGc2"/>
    <property type="match status" value="3"/>
</dbReference>
<keyword evidence="4" id="KW-0325">Glycoprotein</keyword>
<dbReference type="OMA" id="YTCSVYN"/>
<comment type="similarity">
    <text evidence="6">Belongs to the immunoglobulin superfamily. CEA family.</text>
</comment>
<keyword evidence="1 8" id="KW-0732">Signal</keyword>
<dbReference type="AlphaFoldDB" id="A0A8C6S434"/>
<dbReference type="InterPro" id="IPR036179">
    <property type="entry name" value="Ig-like_dom_sf"/>
</dbReference>
<evidence type="ECO:0000256" key="2">
    <source>
        <dbReference type="ARBA" id="ARBA00022737"/>
    </source>
</evidence>
<dbReference type="Pfam" id="PF13895">
    <property type="entry name" value="Ig_2"/>
    <property type="match status" value="1"/>
</dbReference>
<sequence>TEPLSAPPRTGSICWQRLLFTASLFTFWSSPTSAQATIDLVPPLVAEGKNVLLLVHNLPENLNIIYWYKGITTTDDYEIARYLLSTNESVEGLAHSRRETIFRNGSLLIENVKQNDTGVYTLQSLDSRGNKKDTSVQLYVHPLLSKPYITSNNSSPVEGEDSVALTCEPGTQNTTYLWWINGQSLSEGDRLELSEGNRTLTLLSVTRNDTGPYECETSNLVSANRSDAFYLNVTYGPDAPTISPPDSYFRSGTNLSLSCHATSNPPAQYSWLINEKPQPSSQELFIPNITTNHSGSYACLVYNSATGLNRTTVKNVTVLEPVSQPSIRVTNDTVKEKDSVVFTCVSGDSEISIQWIFNNQNLKLTDRMMLSENNSRLSIDPVEGEDAGEYQCEVSNLVSSKKSSSISLIVNTDPGQGSSGLSGGAIAGIVVGAGAGVALIAGLGYFLYSRKTGRSGPL</sequence>
<dbReference type="GO" id="GO:0002682">
    <property type="term" value="P:regulation of immune system process"/>
    <property type="evidence" value="ECO:0007669"/>
    <property type="project" value="TreeGrafter"/>
</dbReference>
<keyword evidence="7" id="KW-0472">Membrane</keyword>
<feature type="transmembrane region" description="Helical" evidence="7">
    <location>
        <begin position="425"/>
        <end position="448"/>
    </location>
</feature>
<dbReference type="GO" id="GO:1990782">
    <property type="term" value="F:protein tyrosine kinase binding"/>
    <property type="evidence" value="ECO:0007669"/>
    <property type="project" value="TreeGrafter"/>
</dbReference>
<dbReference type="GO" id="GO:0008285">
    <property type="term" value="P:negative regulation of cell population proliferation"/>
    <property type="evidence" value="ECO:0007669"/>
    <property type="project" value="UniProtKB-ARBA"/>
</dbReference>
<keyword evidence="5" id="KW-0393">Immunoglobulin domain</keyword>
<dbReference type="InterPro" id="IPR003598">
    <property type="entry name" value="Ig_sub2"/>
</dbReference>
<dbReference type="FunFam" id="2.60.40.10:FF:000244">
    <property type="entry name" value="carcinoembryonic antigen-related cell adhesion molecule 16"/>
    <property type="match status" value="2"/>
</dbReference>
<reference evidence="10" key="1">
    <citation type="submission" date="2025-08" db="UniProtKB">
        <authorList>
            <consortium name="Ensembl"/>
        </authorList>
    </citation>
    <scope>IDENTIFICATION</scope>
</reference>
<dbReference type="GO" id="GO:0009986">
    <property type="term" value="C:cell surface"/>
    <property type="evidence" value="ECO:0007669"/>
    <property type="project" value="TreeGrafter"/>
</dbReference>
<dbReference type="Pfam" id="PF13927">
    <property type="entry name" value="Ig_3"/>
    <property type="match status" value="2"/>
</dbReference>
<keyword evidence="7" id="KW-0812">Transmembrane</keyword>
<dbReference type="FunFam" id="2.60.40.10:FF:000340">
    <property type="entry name" value="Carcinoembryonic antigen-related cell adhesion molecule 1"/>
    <property type="match status" value="1"/>
</dbReference>
<dbReference type="FunFam" id="2.60.40.10:FF:000517">
    <property type="entry name" value="Carcinoembryonic antigen-related cell adhesion molecule 1"/>
    <property type="match status" value="1"/>
</dbReference>
<dbReference type="GO" id="GO:0005886">
    <property type="term" value="C:plasma membrane"/>
    <property type="evidence" value="ECO:0007669"/>
    <property type="project" value="TreeGrafter"/>
</dbReference>
<dbReference type="Proteomes" id="UP000694381">
    <property type="component" value="Unassembled WGS sequence"/>
</dbReference>
<feature type="chain" id="PRO_5034228612" description="Ig-like domain-containing protein" evidence="8">
    <location>
        <begin position="35"/>
        <end position="458"/>
    </location>
</feature>
<dbReference type="Gene3D" id="2.60.40.10">
    <property type="entry name" value="Immunoglobulins"/>
    <property type="match status" value="4"/>
</dbReference>
<dbReference type="GeneTree" id="ENSGT01100000263479"/>
<dbReference type="PANTHER" id="PTHR44427:SF1">
    <property type="entry name" value="CARCINOEMBRYONIC ANTIGEN-RELATED CELL ADHESION MOLECULE 1"/>
    <property type="match status" value="1"/>
</dbReference>
<dbReference type="CDD" id="cd20948">
    <property type="entry name" value="IgC2_CEACAM5-like"/>
    <property type="match status" value="1"/>
</dbReference>
<dbReference type="Ensembl" id="ENSNGAT00000032382.1">
    <property type="protein sequence ID" value="ENSNGAP00000026649.1"/>
    <property type="gene ID" value="ENSNGAG00000024225.1"/>
</dbReference>
<organism evidence="10 11">
    <name type="scientific">Nannospalax galili</name>
    <name type="common">Northern Israeli blind subterranean mole rat</name>
    <name type="synonym">Spalax galili</name>
    <dbReference type="NCBI Taxonomy" id="1026970"/>
    <lineage>
        <taxon>Eukaryota</taxon>
        <taxon>Metazoa</taxon>
        <taxon>Chordata</taxon>
        <taxon>Craniata</taxon>
        <taxon>Vertebrata</taxon>
        <taxon>Euteleostomi</taxon>
        <taxon>Mammalia</taxon>
        <taxon>Eutheria</taxon>
        <taxon>Euarchontoglires</taxon>
        <taxon>Glires</taxon>
        <taxon>Rodentia</taxon>
        <taxon>Myomorpha</taxon>
        <taxon>Muroidea</taxon>
        <taxon>Spalacidae</taxon>
        <taxon>Spalacinae</taxon>
        <taxon>Nannospalax</taxon>
    </lineage>
</organism>
<dbReference type="GO" id="GO:0007165">
    <property type="term" value="P:signal transduction"/>
    <property type="evidence" value="ECO:0007669"/>
    <property type="project" value="TreeGrafter"/>
</dbReference>
<feature type="domain" description="Ig-like" evidence="9">
    <location>
        <begin position="325"/>
        <end position="407"/>
    </location>
</feature>
<dbReference type="InterPro" id="IPR013106">
    <property type="entry name" value="Ig_V-set"/>
</dbReference>
<feature type="domain" description="Ig-like" evidence="9">
    <location>
        <begin position="237"/>
        <end position="317"/>
    </location>
</feature>
<dbReference type="CDD" id="cd05774">
    <property type="entry name" value="IgV_CEACAM_D1"/>
    <property type="match status" value="1"/>
</dbReference>
<evidence type="ECO:0000256" key="1">
    <source>
        <dbReference type="ARBA" id="ARBA00022729"/>
    </source>
</evidence>
<keyword evidence="3" id="KW-1015">Disulfide bond</keyword>
<protein>
    <recommendedName>
        <fullName evidence="9">Ig-like domain-containing protein</fullName>
    </recommendedName>
</protein>
<dbReference type="SMART" id="SM00409">
    <property type="entry name" value="IG"/>
    <property type="match status" value="4"/>
</dbReference>
<keyword evidence="7" id="KW-1133">Transmembrane helix</keyword>
<accession>A0A8C6S434</accession>
<name>A0A8C6S434_NANGA</name>